<dbReference type="Proteomes" id="UP000256988">
    <property type="component" value="Unassembled WGS sequence"/>
</dbReference>
<sequence>MAKKFSIQQAPTFKADVSLPRVGGDVMVVPFTFRFLDRVELAKVIDGWNQQEKELVEVAQGKSVEEATQLEVDMQVGQIQQVVVGWGFDDEFNEDSIRALALTSVNAPAAVLSAYHQAYRPAKSGN</sequence>
<reference evidence="1 2" key="1">
    <citation type="submission" date="2018-07" db="EMBL/GenBank/DDBJ databases">
        <title>Genome sequencing of rice bacterial endophytes.</title>
        <authorList>
            <person name="Venturi V."/>
        </authorList>
    </citation>
    <scope>NUCLEOTIDE SEQUENCE [LARGE SCALE GENOMIC DNA]</scope>
    <source>
        <strain evidence="1 2">AG1002</strain>
    </source>
</reference>
<protein>
    <submittedName>
        <fullName evidence="1">Tail assembly chaperone</fullName>
    </submittedName>
</protein>
<gene>
    <name evidence="1" type="ORF">DFO60_1497</name>
</gene>
<comment type="caution">
    <text evidence="1">The sequence shown here is derived from an EMBL/GenBank/DDBJ whole genome shotgun (WGS) entry which is preliminary data.</text>
</comment>
<proteinExistence type="predicted"/>
<dbReference type="EMBL" id="QRDL01000002">
    <property type="protein sequence ID" value="RED06991.1"/>
    <property type="molecule type" value="Genomic_DNA"/>
</dbReference>
<dbReference type="RefSeq" id="WP_115945633.1">
    <property type="nucleotide sequence ID" value="NZ_QRDL01000002.1"/>
</dbReference>
<name>A0A3D9EVS0_ECTOL</name>
<dbReference type="InterPro" id="IPR014859">
    <property type="entry name" value="Phage_TAC_4"/>
</dbReference>
<accession>A0A3D9EVS0</accession>
<evidence type="ECO:0000313" key="1">
    <source>
        <dbReference type="EMBL" id="RED06991.1"/>
    </source>
</evidence>
<organism evidence="1 2">
    <name type="scientific">Ectopseudomonas oleovorans</name>
    <name type="common">Pseudomonas oleovorans</name>
    <dbReference type="NCBI Taxonomy" id="301"/>
    <lineage>
        <taxon>Bacteria</taxon>
        <taxon>Pseudomonadati</taxon>
        <taxon>Pseudomonadota</taxon>
        <taxon>Gammaproteobacteria</taxon>
        <taxon>Pseudomonadales</taxon>
        <taxon>Pseudomonadaceae</taxon>
        <taxon>Ectopseudomonas</taxon>
    </lineage>
</organism>
<dbReference type="AlphaFoldDB" id="A0A3D9EVS0"/>
<evidence type="ECO:0000313" key="2">
    <source>
        <dbReference type="Proteomes" id="UP000256988"/>
    </source>
</evidence>
<dbReference type="Pfam" id="PF08748">
    <property type="entry name" value="Phage_TAC_4"/>
    <property type="match status" value="1"/>
</dbReference>